<sequence>MVDKVLVVSKLESLLRCIHRIELKRPDSIDKLITDIDIQDILIVNIERAIQLAVDICVHWITAKGQVAPKTMADTFFLAVSVDLIPEDLAKKLAKAVGFRNIAVHQYQKIDWNIVYAIIWKQLEDFRRFAGYISKALDTE</sequence>
<evidence type="ECO:0000313" key="5">
    <source>
        <dbReference type="EMBL" id="HFH30451.1"/>
    </source>
</evidence>
<dbReference type="Gene3D" id="1.20.120.580">
    <property type="entry name" value="bsu32300-like"/>
    <property type="match status" value="1"/>
</dbReference>
<keyword evidence="2" id="KW-0540">Nuclease</keyword>
<gene>
    <name evidence="5" type="ORF">ENS59_13240</name>
</gene>
<dbReference type="AlphaFoldDB" id="A0A7C3E8G3"/>
<reference evidence="5" key="1">
    <citation type="journal article" date="2020" name="mSystems">
        <title>Genome- and Community-Level Interaction Insights into Carbon Utilization and Element Cycling Functions of Hydrothermarchaeota in Hydrothermal Sediment.</title>
        <authorList>
            <person name="Zhou Z."/>
            <person name="Liu Y."/>
            <person name="Xu W."/>
            <person name="Pan J."/>
            <person name="Luo Z.H."/>
            <person name="Li M."/>
        </authorList>
    </citation>
    <scope>NUCLEOTIDE SEQUENCE [LARGE SCALE GENOMIC DNA]</scope>
    <source>
        <strain evidence="5">SpSt-503</strain>
    </source>
</reference>
<evidence type="ECO:0000256" key="1">
    <source>
        <dbReference type="ARBA" id="ARBA00022649"/>
    </source>
</evidence>
<comment type="similarity">
    <text evidence="4">Belongs to the HepT RNase toxin family.</text>
</comment>
<dbReference type="GO" id="GO:0004540">
    <property type="term" value="F:RNA nuclease activity"/>
    <property type="evidence" value="ECO:0007669"/>
    <property type="project" value="InterPro"/>
</dbReference>
<dbReference type="PANTHER" id="PTHR33397:SF3">
    <property type="entry name" value="MRNA NUCLEASE HEPT"/>
    <property type="match status" value="1"/>
</dbReference>
<dbReference type="GO" id="GO:0110001">
    <property type="term" value="C:toxin-antitoxin complex"/>
    <property type="evidence" value="ECO:0007669"/>
    <property type="project" value="InterPro"/>
</dbReference>
<dbReference type="EMBL" id="DSVL01000409">
    <property type="protein sequence ID" value="HFH30451.1"/>
    <property type="molecule type" value="Genomic_DNA"/>
</dbReference>
<comment type="caution">
    <text evidence="5">The sequence shown here is derived from an EMBL/GenBank/DDBJ whole genome shotgun (WGS) entry which is preliminary data.</text>
</comment>
<evidence type="ECO:0000256" key="2">
    <source>
        <dbReference type="ARBA" id="ARBA00022722"/>
    </source>
</evidence>
<evidence type="ECO:0000256" key="3">
    <source>
        <dbReference type="ARBA" id="ARBA00022801"/>
    </source>
</evidence>
<dbReference type="PANTHER" id="PTHR33397">
    <property type="entry name" value="UPF0331 PROTEIN YUTE"/>
    <property type="match status" value="1"/>
</dbReference>
<evidence type="ECO:0000256" key="4">
    <source>
        <dbReference type="ARBA" id="ARBA00024207"/>
    </source>
</evidence>
<proteinExistence type="inferred from homology"/>
<dbReference type="Pfam" id="PF01934">
    <property type="entry name" value="HepT-like"/>
    <property type="match status" value="1"/>
</dbReference>
<organism evidence="5">
    <name type="scientific">Gracilinema caldarium</name>
    <dbReference type="NCBI Taxonomy" id="215591"/>
    <lineage>
        <taxon>Bacteria</taxon>
        <taxon>Pseudomonadati</taxon>
        <taxon>Spirochaetota</taxon>
        <taxon>Spirochaetia</taxon>
        <taxon>Spirochaetales</taxon>
        <taxon>Breznakiellaceae</taxon>
        <taxon>Gracilinema</taxon>
    </lineage>
</organism>
<keyword evidence="3" id="KW-0378">Hydrolase</keyword>
<name>A0A7C3E8G3_9SPIR</name>
<dbReference type="InterPro" id="IPR052379">
    <property type="entry name" value="Type_VII_TA_RNase"/>
</dbReference>
<dbReference type="GO" id="GO:0016787">
    <property type="term" value="F:hydrolase activity"/>
    <property type="evidence" value="ECO:0007669"/>
    <property type="project" value="UniProtKB-KW"/>
</dbReference>
<dbReference type="InterPro" id="IPR008201">
    <property type="entry name" value="HepT-like"/>
</dbReference>
<keyword evidence="1" id="KW-1277">Toxin-antitoxin system</keyword>
<dbReference type="InterPro" id="IPR037038">
    <property type="entry name" value="HepT-like_sf"/>
</dbReference>
<protein>
    <submittedName>
        <fullName evidence="5">DUF86 domain-containing protein</fullName>
    </submittedName>
</protein>
<accession>A0A7C3E8G3</accession>
<dbReference type="NCBIfam" id="NF047751">
    <property type="entry name" value="HepT_toxin"/>
    <property type="match status" value="1"/>
</dbReference>